<organism evidence="2 3">
    <name type="scientific">Actinoallomurus spadix</name>
    <dbReference type="NCBI Taxonomy" id="79912"/>
    <lineage>
        <taxon>Bacteria</taxon>
        <taxon>Bacillati</taxon>
        <taxon>Actinomycetota</taxon>
        <taxon>Actinomycetes</taxon>
        <taxon>Streptosporangiales</taxon>
        <taxon>Thermomonosporaceae</taxon>
        <taxon>Actinoallomurus</taxon>
    </lineage>
</organism>
<dbReference type="EMBL" id="BAAABM010000037">
    <property type="protein sequence ID" value="GAA0348514.1"/>
    <property type="molecule type" value="Genomic_DNA"/>
</dbReference>
<evidence type="ECO:0000313" key="3">
    <source>
        <dbReference type="Proteomes" id="UP001501822"/>
    </source>
</evidence>
<proteinExistence type="inferred from homology"/>
<dbReference type="PANTHER" id="PTHR37313:SF4">
    <property type="entry name" value="CONSERVED MEMBRANE PROTEIN-RELATED"/>
    <property type="match status" value="1"/>
</dbReference>
<accession>A0ABN0WWN3</accession>
<dbReference type="InterPro" id="IPR010273">
    <property type="entry name" value="DUF881"/>
</dbReference>
<comment type="similarity">
    <text evidence="1">Belongs to the UPF0749 family.</text>
</comment>
<dbReference type="RefSeq" id="WP_252801476.1">
    <property type="nucleotide sequence ID" value="NZ_BAAABM010000037.1"/>
</dbReference>
<keyword evidence="3" id="KW-1185">Reference proteome</keyword>
<dbReference type="PANTHER" id="PTHR37313">
    <property type="entry name" value="UPF0749 PROTEIN RV1825"/>
    <property type="match status" value="1"/>
</dbReference>
<evidence type="ECO:0000256" key="1">
    <source>
        <dbReference type="ARBA" id="ARBA00009108"/>
    </source>
</evidence>
<dbReference type="Gene3D" id="3.30.70.1880">
    <property type="entry name" value="Protein of unknown function DUF881"/>
    <property type="match status" value="1"/>
</dbReference>
<protein>
    <submittedName>
        <fullName evidence="2">DUF881 domain-containing protein</fullName>
    </submittedName>
</protein>
<dbReference type="Pfam" id="PF05949">
    <property type="entry name" value="DUF881"/>
    <property type="match status" value="1"/>
</dbReference>
<reference evidence="2 3" key="1">
    <citation type="journal article" date="2019" name="Int. J. Syst. Evol. Microbiol.">
        <title>The Global Catalogue of Microorganisms (GCM) 10K type strain sequencing project: providing services to taxonomists for standard genome sequencing and annotation.</title>
        <authorList>
            <consortium name="The Broad Institute Genomics Platform"/>
            <consortium name="The Broad Institute Genome Sequencing Center for Infectious Disease"/>
            <person name="Wu L."/>
            <person name="Ma J."/>
        </authorList>
    </citation>
    <scope>NUCLEOTIDE SEQUENCE [LARGE SCALE GENOMIC DNA]</scope>
    <source>
        <strain evidence="2 3">JCM 3146</strain>
    </source>
</reference>
<sequence length="259" mass="27523">MRAKTGNGGLSGAARPWRYAIPALTIFAGTLFAASASTAHGTDLRGGGRTKVTELIAQEQRQYQGSQTRYRHLRRQIEGLVRAAARRDARVKAAQETADRLAARAGLAPVTGHGLRVTLDDAPTGQRIAGDPGPDDLVVHQQDVQAVVNALWTGGATGVQIMDQRLISTSAVRCVGNTLILQGVVYSPPFRITATGDPGRLRAALDASPAIQVYRQYVAEYGLGYTVRTLKKTTLPAYAGNAQPKYATALEPDGANPHS</sequence>
<gene>
    <name evidence="2" type="ORF">GCM10010151_42770</name>
</gene>
<comment type="caution">
    <text evidence="2">The sequence shown here is derived from an EMBL/GenBank/DDBJ whole genome shotgun (WGS) entry which is preliminary data.</text>
</comment>
<evidence type="ECO:0000313" key="2">
    <source>
        <dbReference type="EMBL" id="GAA0348514.1"/>
    </source>
</evidence>
<dbReference type="Proteomes" id="UP001501822">
    <property type="component" value="Unassembled WGS sequence"/>
</dbReference>
<name>A0ABN0WWN3_9ACTN</name>